<protein>
    <submittedName>
        <fullName evidence="1">Uncharacterized protein</fullName>
    </submittedName>
</protein>
<sequence length="72" mass="7946">MSCQSDPIVYNPAGGYEYQKKSFQINKETSETVQGDLHTGMSPRLYSGILSNGDTVSTLIRLLPEVLDSHQV</sequence>
<evidence type="ECO:0000313" key="1">
    <source>
        <dbReference type="EMBL" id="SUZ48879.1"/>
    </source>
</evidence>
<reference evidence="1" key="1">
    <citation type="submission" date="2018-05" db="EMBL/GenBank/DDBJ databases">
        <authorList>
            <person name="Lanie J.A."/>
            <person name="Ng W.-L."/>
            <person name="Kazmierczak K.M."/>
            <person name="Andrzejewski T.M."/>
            <person name="Davidsen T.M."/>
            <person name="Wayne K.J."/>
            <person name="Tettelin H."/>
            <person name="Glass J.I."/>
            <person name="Rusch D."/>
            <person name="Podicherti R."/>
            <person name="Tsui H.-C.T."/>
            <person name="Winkler M.E."/>
        </authorList>
    </citation>
    <scope>NUCLEOTIDE SEQUENCE</scope>
</reference>
<feature type="non-terminal residue" evidence="1">
    <location>
        <position position="72"/>
    </location>
</feature>
<name>A0A381N331_9ZZZZ</name>
<dbReference type="EMBL" id="UINC01000090">
    <property type="protein sequence ID" value="SUZ48879.1"/>
    <property type="molecule type" value="Genomic_DNA"/>
</dbReference>
<gene>
    <name evidence="1" type="ORF">METZ01_LOCUS1733</name>
</gene>
<proteinExistence type="predicted"/>
<dbReference type="AlphaFoldDB" id="A0A381N331"/>
<organism evidence="1">
    <name type="scientific">marine metagenome</name>
    <dbReference type="NCBI Taxonomy" id="408172"/>
    <lineage>
        <taxon>unclassified sequences</taxon>
        <taxon>metagenomes</taxon>
        <taxon>ecological metagenomes</taxon>
    </lineage>
</organism>
<accession>A0A381N331</accession>